<organism evidence="1 2">
    <name type="scientific">Equus caballus</name>
    <name type="common">Horse</name>
    <dbReference type="NCBI Taxonomy" id="9796"/>
    <lineage>
        <taxon>Eukaryota</taxon>
        <taxon>Metazoa</taxon>
        <taxon>Chordata</taxon>
        <taxon>Craniata</taxon>
        <taxon>Vertebrata</taxon>
        <taxon>Euteleostomi</taxon>
        <taxon>Mammalia</taxon>
        <taxon>Eutheria</taxon>
        <taxon>Laurasiatheria</taxon>
        <taxon>Perissodactyla</taxon>
        <taxon>Equidae</taxon>
        <taxon>Equus</taxon>
    </lineage>
</organism>
<reference evidence="1" key="2">
    <citation type="submission" date="2025-08" db="UniProtKB">
        <authorList>
            <consortium name="Ensembl"/>
        </authorList>
    </citation>
    <scope>IDENTIFICATION</scope>
    <source>
        <strain evidence="1">Thoroughbred</strain>
    </source>
</reference>
<reference evidence="1" key="3">
    <citation type="submission" date="2025-09" db="UniProtKB">
        <authorList>
            <consortium name="Ensembl"/>
        </authorList>
    </citation>
    <scope>IDENTIFICATION</scope>
    <source>
        <strain evidence="1">Thoroughbred</strain>
    </source>
</reference>
<evidence type="ECO:0000313" key="2">
    <source>
        <dbReference type="Proteomes" id="UP000002281"/>
    </source>
</evidence>
<keyword evidence="2" id="KW-1185">Reference proteome</keyword>
<name>A0A9L0SRP6_HORSE</name>
<dbReference type="Ensembl" id="ENSECAT00000105630.1">
    <property type="protein sequence ID" value="ENSECAP00000077541.1"/>
    <property type="gene ID" value="ENSECAG00000059798.1"/>
</dbReference>
<reference evidence="1 2" key="1">
    <citation type="journal article" date="2009" name="Science">
        <title>Genome sequence, comparative analysis, and population genetics of the domestic horse.</title>
        <authorList>
            <consortium name="Broad Institute Genome Sequencing Platform"/>
            <consortium name="Broad Institute Whole Genome Assembly Team"/>
            <person name="Wade C.M."/>
            <person name="Giulotto E."/>
            <person name="Sigurdsson S."/>
            <person name="Zoli M."/>
            <person name="Gnerre S."/>
            <person name="Imsland F."/>
            <person name="Lear T.L."/>
            <person name="Adelson D.L."/>
            <person name="Bailey E."/>
            <person name="Bellone R.R."/>
            <person name="Bloecker H."/>
            <person name="Distl O."/>
            <person name="Edgar R.C."/>
            <person name="Garber M."/>
            <person name="Leeb T."/>
            <person name="Mauceli E."/>
            <person name="MacLeod J.N."/>
            <person name="Penedo M.C.T."/>
            <person name="Raison J.M."/>
            <person name="Sharpe T."/>
            <person name="Vogel J."/>
            <person name="Andersson L."/>
            <person name="Antczak D.F."/>
            <person name="Biagi T."/>
            <person name="Binns M.M."/>
            <person name="Chowdhary B.P."/>
            <person name="Coleman S.J."/>
            <person name="Della Valle G."/>
            <person name="Fryc S."/>
            <person name="Guerin G."/>
            <person name="Hasegawa T."/>
            <person name="Hill E.W."/>
            <person name="Jurka J."/>
            <person name="Kiialainen A."/>
            <person name="Lindgren G."/>
            <person name="Liu J."/>
            <person name="Magnani E."/>
            <person name="Mickelson J.R."/>
            <person name="Murray J."/>
            <person name="Nergadze S.G."/>
            <person name="Onofrio R."/>
            <person name="Pedroni S."/>
            <person name="Piras M.F."/>
            <person name="Raudsepp T."/>
            <person name="Rocchi M."/>
            <person name="Roeed K.H."/>
            <person name="Ryder O.A."/>
            <person name="Searle S."/>
            <person name="Skow L."/>
            <person name="Swinburne J.E."/>
            <person name="Syvaenen A.C."/>
            <person name="Tozaki T."/>
            <person name="Valberg S.J."/>
            <person name="Vaudin M."/>
            <person name="White J.R."/>
            <person name="Zody M.C."/>
            <person name="Lander E.S."/>
            <person name="Lindblad-Toh K."/>
        </authorList>
    </citation>
    <scope>NUCLEOTIDE SEQUENCE [LARGE SCALE GENOMIC DNA]</scope>
    <source>
        <strain evidence="1 2">Thoroughbred</strain>
    </source>
</reference>
<sequence length="85" mass="9749">MELPYDPAISLLGIYPQETKMLTQKEICFSMFTAAFFKIAKTWKQPQCPSMDEWIKKLWYISTVKCVLAIKTRGNPAICKNTDGP</sequence>
<dbReference type="AlphaFoldDB" id="A0A9L0SRP6"/>
<dbReference type="GeneTree" id="ENSGT01130000278627"/>
<dbReference type="Proteomes" id="UP000002281">
    <property type="component" value="Chromosome 1"/>
</dbReference>
<evidence type="ECO:0000313" key="1">
    <source>
        <dbReference type="Ensembl" id="ENSECAP00000077541.1"/>
    </source>
</evidence>
<protein>
    <submittedName>
        <fullName evidence="1">Uncharacterized protein</fullName>
    </submittedName>
</protein>
<proteinExistence type="predicted"/>
<accession>A0A9L0SRP6</accession>